<sequence length="1352" mass="153178">MTSPRTPKTGEGYQLLLYSLNADFNLELPISSVATPSKRCESNLQEQCAARLKFLFFKSPDALDRVLQNFQEWARSITSEWGRFAQSHSRAPGSSFLHRTTTDRARNLSFDQKTKLVEYLGKLLADETYLIQNGSFETTTSNWEVRKHGRREILSASRPTVPESAISLPSRVQKTESLCKRRTSQVHEVYVTAPNSSAPVHVPVPSPARSSGYSQAIVDEFDDPDLDDLDFSCLDLTDASDTNQARSPKKQQTLEKYMTVSKRGTMDPPSSFKSMNNANDHSFSTVNASSTNVSFGASTAATSFMSNVLQAEAMEKESQCSSAAGVFQSEEYRSFEETIGINPPNSTHETTCTISDPVDDKVFEIVHDLETKGPFSKRAVYPATLPFRYRYEAERVAAFRQIPVEGFPFETPLPEYDAFWKSLQCGGKSFLEKSKSDPWKAAVGEFKGPEGNVVTLSGQLDWARPSEGYLKLTLNPLKFERGYRFCRRFGSDRFLEITFPSLSKPPRHLKSIEPHVLLRAVATWLATSEHHILGRVWRGFYIEEVKTKNRSVKISPTASAMEAAKEDAKEIEMRSKVYLFATDGPDFATIRNSGATRVSPREEASERHSPMTVEALINWHMPLKQNKGQKDCKLFQRISLGLSRTLSTVVVRPEEIIYLEQNEPIMNDGCALISISLATQIAHMLGLESLPACFQGRIAGAKGIWMVDRDDSSYQTTDRNFWIEINNSQLKVKPSPDRNEVHLDDEQLSFEVVAWSKPLHPVFLNLQLLRILQHGGVSKAYIEDLVRREIALYYEEFAQNISSGNIVTCRKWVQKHRPRSEAISMKRKARYIDGFPTEMVEQAILLLESGFLPLKLPFLTEIFKGFLVDYFDNLRELRIRASQSTYAYCIADPYGVLAPDEVHFGFSQPWEVVMENGIAPTDLDGVDVLLGRLPANLPSDVQKRRAVFKKELRHFKDVIVFPTTGNIPLASELSGGDYDGDTPWICWDPEIVRAFTNTPFREEDLPTAEDFGLVNHSKSMSDHQSFDDFLSNVFIFNSLSTKLGVCTNQHEKLCYHENSISSKNAIKLAGLLSLLVDSRKSGLELRADSWKKFRNDFGRSLPAPAYKCDNPPANIRDIIDHLKFYVIQKEQDRCLETFHNFRQVSSALPVDSDLTDTWNKIEKRAEAEKEEDKPVLFTALWRIKGDIRRAREEWEVTVSLMDKRSYASKISMATEKLQDVSPPIFDHPLSHTWQNSQDEWNKVRASCVYKLFSSPSSPFVWFSAGITLCEIKVKAMGHSRTVAWDVYRTFKLDRKTIKKIESQALKDADGEDDDEETMYKDADVFSDIDVLDMPGAFETDIGSEDEDWVSLA</sequence>
<dbReference type="PANTHER" id="PTHR23079">
    <property type="entry name" value="RNA-DEPENDENT RNA POLYMERASE"/>
    <property type="match status" value="1"/>
</dbReference>
<accession>A0A2B7WF61</accession>
<dbReference type="GO" id="GO:0003723">
    <property type="term" value="F:RNA binding"/>
    <property type="evidence" value="ECO:0007669"/>
    <property type="project" value="UniProtKB-KW"/>
</dbReference>
<dbReference type="GO" id="GO:0031380">
    <property type="term" value="C:nuclear RNA-directed RNA polymerase complex"/>
    <property type="evidence" value="ECO:0007669"/>
    <property type="project" value="TreeGrafter"/>
</dbReference>
<dbReference type="InterPro" id="IPR007855">
    <property type="entry name" value="RDRP"/>
</dbReference>
<evidence type="ECO:0000313" key="4">
    <source>
        <dbReference type="Proteomes" id="UP000224634"/>
    </source>
</evidence>
<proteinExistence type="inferred from homology"/>
<evidence type="ECO:0000313" key="3">
    <source>
        <dbReference type="EMBL" id="PGG95234.1"/>
    </source>
</evidence>
<dbReference type="Pfam" id="PF05183">
    <property type="entry name" value="RdRP"/>
    <property type="match status" value="1"/>
</dbReference>
<keyword evidence="1" id="KW-0696">RNA-directed RNA polymerase</keyword>
<keyword evidence="4" id="KW-1185">Reference proteome</keyword>
<keyword evidence="1" id="KW-0548">Nucleotidyltransferase</keyword>
<comment type="catalytic activity">
    <reaction evidence="1">
        <text>RNA(n) + a ribonucleoside 5'-triphosphate = RNA(n+1) + diphosphate</text>
        <dbReference type="Rhea" id="RHEA:21248"/>
        <dbReference type="Rhea" id="RHEA-COMP:14527"/>
        <dbReference type="Rhea" id="RHEA-COMP:17342"/>
        <dbReference type="ChEBI" id="CHEBI:33019"/>
        <dbReference type="ChEBI" id="CHEBI:61557"/>
        <dbReference type="ChEBI" id="CHEBI:140395"/>
        <dbReference type="EC" id="2.7.7.48"/>
    </reaction>
</comment>
<name>A0A2B7WF61_POLH7</name>
<comment type="similarity">
    <text evidence="1">Belongs to the RdRP family.</text>
</comment>
<evidence type="ECO:0000259" key="2">
    <source>
        <dbReference type="Pfam" id="PF05183"/>
    </source>
</evidence>
<keyword evidence="1" id="KW-0808">Transferase</keyword>
<reference evidence="3 4" key="1">
    <citation type="submission" date="2017-10" db="EMBL/GenBank/DDBJ databases">
        <title>Comparative genomics in systemic dimorphic fungi from Ajellomycetaceae.</title>
        <authorList>
            <person name="Munoz J.F."/>
            <person name="Mcewen J.G."/>
            <person name="Clay O.K."/>
            <person name="Cuomo C.A."/>
        </authorList>
    </citation>
    <scope>NUCLEOTIDE SEQUENCE [LARGE SCALE GENOMIC DNA]</scope>
    <source>
        <strain evidence="3 4">UAMH7299</strain>
    </source>
</reference>
<dbReference type="InterPro" id="IPR057596">
    <property type="entry name" value="RDRP_core"/>
</dbReference>
<evidence type="ECO:0000256" key="1">
    <source>
        <dbReference type="RuleBase" id="RU363098"/>
    </source>
</evidence>
<organism evidence="3 4">
    <name type="scientific">Polytolypa hystricis (strain UAMH7299)</name>
    <dbReference type="NCBI Taxonomy" id="1447883"/>
    <lineage>
        <taxon>Eukaryota</taxon>
        <taxon>Fungi</taxon>
        <taxon>Dikarya</taxon>
        <taxon>Ascomycota</taxon>
        <taxon>Pezizomycotina</taxon>
        <taxon>Eurotiomycetes</taxon>
        <taxon>Eurotiomycetidae</taxon>
        <taxon>Onygenales</taxon>
        <taxon>Onygenales incertae sedis</taxon>
        <taxon>Polytolypa</taxon>
    </lineage>
</organism>
<dbReference type="Proteomes" id="UP000224634">
    <property type="component" value="Unassembled WGS sequence"/>
</dbReference>
<feature type="domain" description="RDRP core" evidence="2">
    <location>
        <begin position="471"/>
        <end position="1124"/>
    </location>
</feature>
<gene>
    <name evidence="3" type="ORF">AJ80_10001</name>
</gene>
<dbReference type="GO" id="GO:0003968">
    <property type="term" value="F:RNA-directed RNA polymerase activity"/>
    <property type="evidence" value="ECO:0007669"/>
    <property type="project" value="UniProtKB-KW"/>
</dbReference>
<dbReference type="GO" id="GO:0030422">
    <property type="term" value="P:siRNA processing"/>
    <property type="evidence" value="ECO:0007669"/>
    <property type="project" value="TreeGrafter"/>
</dbReference>
<comment type="caution">
    <text evidence="3">The sequence shown here is derived from an EMBL/GenBank/DDBJ whole genome shotgun (WGS) entry which is preliminary data.</text>
</comment>
<keyword evidence="1" id="KW-0694">RNA-binding</keyword>
<protein>
    <recommendedName>
        <fullName evidence="1">RNA-dependent RNA polymerase</fullName>
        <ecNumber evidence="1">2.7.7.48</ecNumber>
    </recommendedName>
</protein>
<dbReference type="EMBL" id="PDNA01000472">
    <property type="protein sequence ID" value="PGG95234.1"/>
    <property type="molecule type" value="Genomic_DNA"/>
</dbReference>
<dbReference type="STRING" id="1447883.A0A2B7WF61"/>
<dbReference type="EC" id="2.7.7.48" evidence="1"/>
<dbReference type="PANTHER" id="PTHR23079:SF14">
    <property type="entry name" value="RNA-DEPENDENT RNA POLYMERASE"/>
    <property type="match status" value="1"/>
</dbReference>
<dbReference type="OrthoDB" id="10055769at2759"/>